<dbReference type="SFLD" id="SFLDS00003">
    <property type="entry name" value="Haloacid_Dehalogenase"/>
    <property type="match status" value="1"/>
</dbReference>
<sequence length="253" mass="28887">MAEKDNMPATSNEEDVRVKPQVVSDARRGFDRTAIWVFDLDNTLYPAECNLFDQVDQRMGLFIAKKLGVPFEYARHLQKSYYRQFGTTLSGLMQVHGMEPGPFLDYVHDIDLTCVPECPDLAEAIERLPGRKLIFTNGSRRHAERVAGKLGVLDKFEDICSIETCEYVPKPEAEAFDRMVRRHGVSSEQSAMFEDMPHNLEAPHALGMTTVLVHSDYVDHPAQLKVKTWQELPEHVHHLTRDLCGFLQGIKFK</sequence>
<keyword evidence="1" id="KW-0378">Hydrolase</keyword>
<protein>
    <submittedName>
        <fullName evidence="1">Putative Pyrimidine 5-nucleotidase (HAD-superfamily hydrolase)</fullName>
    </submittedName>
</protein>
<proteinExistence type="predicted"/>
<dbReference type="InterPro" id="IPR010237">
    <property type="entry name" value="Pyr-5-nucltdase"/>
</dbReference>
<dbReference type="PANTHER" id="PTHR12725">
    <property type="entry name" value="HALOACID DEHALOGENASE-LIKE HYDROLASE"/>
    <property type="match status" value="1"/>
</dbReference>
<name>A0A0D6JD39_9HYPH</name>
<dbReference type="KEGG" id="fil:BN1229_v1_0951"/>
<dbReference type="InterPro" id="IPR036412">
    <property type="entry name" value="HAD-like_sf"/>
</dbReference>
<dbReference type="Gene3D" id="1.10.150.450">
    <property type="match status" value="1"/>
</dbReference>
<evidence type="ECO:0000313" key="2">
    <source>
        <dbReference type="Proteomes" id="UP000033187"/>
    </source>
</evidence>
<dbReference type="OrthoDB" id="9803141at2"/>
<organism evidence="1 2">
    <name type="scientific">Candidatus Filomicrobium marinum</name>
    <dbReference type="NCBI Taxonomy" id="1608628"/>
    <lineage>
        <taxon>Bacteria</taxon>
        <taxon>Pseudomonadati</taxon>
        <taxon>Pseudomonadota</taxon>
        <taxon>Alphaproteobacteria</taxon>
        <taxon>Hyphomicrobiales</taxon>
        <taxon>Hyphomicrobiaceae</taxon>
        <taxon>Filomicrobium</taxon>
    </lineage>
</organism>
<dbReference type="NCBIfam" id="TIGR01509">
    <property type="entry name" value="HAD-SF-IA-v3"/>
    <property type="match status" value="1"/>
</dbReference>
<accession>A0A0D6JD39</accession>
<dbReference type="RefSeq" id="WP_082101012.1">
    <property type="nucleotide sequence ID" value="NZ_LN829118.1"/>
</dbReference>
<keyword evidence="2" id="KW-1185">Reference proteome</keyword>
<dbReference type="EMBL" id="LN829119">
    <property type="protein sequence ID" value="CPR16766.1"/>
    <property type="molecule type" value="Genomic_DNA"/>
</dbReference>
<dbReference type="SFLD" id="SFLDG01132">
    <property type="entry name" value="C1.5.3:_5'-Nucleotidase_Like"/>
    <property type="match status" value="1"/>
</dbReference>
<dbReference type="KEGG" id="fiy:BN1229_v1_0954"/>
<dbReference type="NCBIfam" id="TIGR01993">
    <property type="entry name" value="Pyr-5-nucltdase"/>
    <property type="match status" value="1"/>
</dbReference>
<dbReference type="Gene3D" id="3.40.50.1000">
    <property type="entry name" value="HAD superfamily/HAD-like"/>
    <property type="match status" value="1"/>
</dbReference>
<dbReference type="PANTHER" id="PTHR12725:SF117">
    <property type="entry name" value="HALOACID DEHALOGENASE-LIKE HYDROLASE"/>
    <property type="match status" value="1"/>
</dbReference>
<dbReference type="InterPro" id="IPR023214">
    <property type="entry name" value="HAD_sf"/>
</dbReference>
<dbReference type="Proteomes" id="UP000033187">
    <property type="component" value="Chromosome 1"/>
</dbReference>
<dbReference type="Pfam" id="PF00702">
    <property type="entry name" value="Hydrolase"/>
    <property type="match status" value="1"/>
</dbReference>
<evidence type="ECO:0000313" key="1">
    <source>
        <dbReference type="EMBL" id="CPR16766.1"/>
    </source>
</evidence>
<dbReference type="AlphaFoldDB" id="A0A0D6JD39"/>
<reference evidence="2" key="1">
    <citation type="submission" date="2015-02" db="EMBL/GenBank/DDBJ databases">
        <authorList>
            <person name="Chooi Y.-H."/>
        </authorList>
    </citation>
    <scope>NUCLEOTIDE SEQUENCE [LARGE SCALE GENOMIC DNA]</scope>
    <source>
        <strain evidence="2">strain Y</strain>
    </source>
</reference>
<dbReference type="SFLD" id="SFLDG01129">
    <property type="entry name" value="C1.5:_HAD__Beta-PGM__Phosphata"/>
    <property type="match status" value="1"/>
</dbReference>
<dbReference type="SUPFAM" id="SSF56784">
    <property type="entry name" value="HAD-like"/>
    <property type="match status" value="1"/>
</dbReference>
<dbReference type="GO" id="GO:0016787">
    <property type="term" value="F:hydrolase activity"/>
    <property type="evidence" value="ECO:0007669"/>
    <property type="project" value="UniProtKB-KW"/>
</dbReference>
<dbReference type="InterPro" id="IPR006439">
    <property type="entry name" value="HAD-SF_hydro_IA"/>
</dbReference>
<gene>
    <name evidence="1" type="ORF">YBN1229_v1_0954</name>
</gene>